<evidence type="ECO:0000259" key="4">
    <source>
        <dbReference type="Pfam" id="PF00150"/>
    </source>
</evidence>
<dbReference type="GO" id="GO:0009986">
    <property type="term" value="C:cell surface"/>
    <property type="evidence" value="ECO:0007669"/>
    <property type="project" value="TreeGrafter"/>
</dbReference>
<dbReference type="GO" id="GO:0008422">
    <property type="term" value="F:beta-glucosidase activity"/>
    <property type="evidence" value="ECO:0007669"/>
    <property type="project" value="TreeGrafter"/>
</dbReference>
<dbReference type="Gene3D" id="3.20.20.80">
    <property type="entry name" value="Glycosidases"/>
    <property type="match status" value="1"/>
</dbReference>
<dbReference type="Pfam" id="PF00150">
    <property type="entry name" value="Cellulase"/>
    <property type="match status" value="1"/>
</dbReference>
<evidence type="ECO:0000313" key="6">
    <source>
        <dbReference type="Proteomes" id="UP000515703"/>
    </source>
</evidence>
<dbReference type="InterPro" id="IPR050386">
    <property type="entry name" value="Glycosyl_hydrolase_5"/>
</dbReference>
<dbReference type="SUPFAM" id="SSF51445">
    <property type="entry name" value="(Trans)glycosidases"/>
    <property type="match status" value="1"/>
</dbReference>
<sequence>MKVVNGRLLEEDGREIVLRGVNLGGWLIQESWMCPVSGEDRKWANLDTLNILEERFGKEQTQILFETYQDNWITEWDIKNIAEKGLNALRVPFWYRNFMTDETGTWIEEDFSKNPGFKRLDWIIKMAEKYGLYVILDMHGCPGGQSMDHCCGTLCRNDLYTKEEYLKVMENLWAAIAERYKENKTVAAYDIMNEPQNNGGYEGEHSYDPFLEESWQMSNAVYDRMIKVIRNIDKDHIITVEGIWRVSNLPDPKELGWENMMYQTHLYDDDENFYKWTLAMAETRDRYGVAGFVGEFQNLHGLSMCNEQGLSWTTWSYKGVKDVGTFFWYVAELPKADVKNDTYEEILTKWGESLRTENFSEKEAVTEAIRIYSDGRFEEYSAGVNHSEE</sequence>
<dbReference type="InterPro" id="IPR001547">
    <property type="entry name" value="Glyco_hydro_5"/>
</dbReference>
<keyword evidence="1 3" id="KW-0378">Hydrolase</keyword>
<dbReference type="PANTHER" id="PTHR31297:SF13">
    <property type="entry name" value="PUTATIVE-RELATED"/>
    <property type="match status" value="1"/>
</dbReference>
<reference evidence="5 6" key="1">
    <citation type="submission" date="2020-08" db="EMBL/GenBank/DDBJ databases">
        <title>Draft genome sequencing of an Anaerocolumna strain isolated from anoxic soil subjected to BSD treatment.</title>
        <authorList>
            <person name="Uek A."/>
            <person name="Tonouchi A."/>
        </authorList>
    </citation>
    <scope>NUCLEOTIDE SEQUENCE [LARGE SCALE GENOMIC DNA]</scope>
    <source>
        <strain evidence="5 6">CTTW</strain>
    </source>
</reference>
<protein>
    <recommendedName>
        <fullName evidence="4">Glycoside hydrolase family 5 domain-containing protein</fullName>
    </recommendedName>
</protein>
<gene>
    <name evidence="5" type="ORF">bsdcttw_18530</name>
</gene>
<reference evidence="5 6" key="2">
    <citation type="submission" date="2020-08" db="EMBL/GenBank/DDBJ databases">
        <authorList>
            <person name="Ueki A."/>
            <person name="Tonouchi A."/>
        </authorList>
    </citation>
    <scope>NUCLEOTIDE SEQUENCE [LARGE SCALE GENOMIC DNA]</scope>
    <source>
        <strain evidence="5 6">CTTW</strain>
    </source>
</reference>
<dbReference type="GO" id="GO:0009251">
    <property type="term" value="P:glucan catabolic process"/>
    <property type="evidence" value="ECO:0007669"/>
    <property type="project" value="TreeGrafter"/>
</dbReference>
<dbReference type="InterPro" id="IPR017853">
    <property type="entry name" value="GH"/>
</dbReference>
<evidence type="ECO:0000313" key="5">
    <source>
        <dbReference type="EMBL" id="BCJ98812.1"/>
    </source>
</evidence>
<keyword evidence="6" id="KW-1185">Reference proteome</keyword>
<comment type="similarity">
    <text evidence="3">Belongs to the glycosyl hydrolase 5 (cellulase A) family.</text>
</comment>
<name>A0A7I8DKG3_9FIRM</name>
<proteinExistence type="inferred from homology"/>
<dbReference type="PANTHER" id="PTHR31297">
    <property type="entry name" value="GLUCAN ENDO-1,6-BETA-GLUCOSIDASE B"/>
    <property type="match status" value="1"/>
</dbReference>
<dbReference type="Proteomes" id="UP000515703">
    <property type="component" value="Chromosome"/>
</dbReference>
<evidence type="ECO:0000256" key="3">
    <source>
        <dbReference type="RuleBase" id="RU361153"/>
    </source>
</evidence>
<keyword evidence="2 3" id="KW-0326">Glycosidase</keyword>
<dbReference type="RefSeq" id="WP_185259117.1">
    <property type="nucleotide sequence ID" value="NZ_AP023368.1"/>
</dbReference>
<evidence type="ECO:0000256" key="1">
    <source>
        <dbReference type="ARBA" id="ARBA00022801"/>
    </source>
</evidence>
<evidence type="ECO:0000256" key="2">
    <source>
        <dbReference type="ARBA" id="ARBA00023295"/>
    </source>
</evidence>
<organism evidence="5 6">
    <name type="scientific">Anaerocolumna chitinilytica</name>
    <dbReference type="NCBI Taxonomy" id="1727145"/>
    <lineage>
        <taxon>Bacteria</taxon>
        <taxon>Bacillati</taxon>
        <taxon>Bacillota</taxon>
        <taxon>Clostridia</taxon>
        <taxon>Lachnospirales</taxon>
        <taxon>Lachnospiraceae</taxon>
        <taxon>Anaerocolumna</taxon>
    </lineage>
</organism>
<dbReference type="AlphaFoldDB" id="A0A7I8DKG3"/>
<feature type="domain" description="Glycoside hydrolase family 5" evidence="4">
    <location>
        <begin position="68"/>
        <end position="328"/>
    </location>
</feature>
<dbReference type="GO" id="GO:0005576">
    <property type="term" value="C:extracellular region"/>
    <property type="evidence" value="ECO:0007669"/>
    <property type="project" value="TreeGrafter"/>
</dbReference>
<dbReference type="KEGG" id="acht:bsdcttw_18530"/>
<dbReference type="EMBL" id="AP023368">
    <property type="protein sequence ID" value="BCJ98812.1"/>
    <property type="molecule type" value="Genomic_DNA"/>
</dbReference>
<accession>A0A7I8DKG3</accession>